<gene>
    <name evidence="1" type="ORF">GCM10011386_33080</name>
</gene>
<name>A0ABQ1MDI6_9SPHI</name>
<reference evidence="2" key="1">
    <citation type="journal article" date="2019" name="Int. J. Syst. Evol. Microbiol.">
        <title>The Global Catalogue of Microorganisms (GCM) 10K type strain sequencing project: providing services to taxonomists for standard genome sequencing and annotation.</title>
        <authorList>
            <consortium name="The Broad Institute Genomics Platform"/>
            <consortium name="The Broad Institute Genome Sequencing Center for Infectious Disease"/>
            <person name="Wu L."/>
            <person name="Ma J."/>
        </authorList>
    </citation>
    <scope>NUCLEOTIDE SEQUENCE [LARGE SCALE GENOMIC DNA]</scope>
    <source>
        <strain evidence="2">CGMCC 1.15342</strain>
    </source>
</reference>
<comment type="caution">
    <text evidence="1">The sequence shown here is derived from an EMBL/GenBank/DDBJ whole genome shotgun (WGS) entry which is preliminary data.</text>
</comment>
<evidence type="ECO:0000313" key="1">
    <source>
        <dbReference type="EMBL" id="GGC38369.1"/>
    </source>
</evidence>
<accession>A0ABQ1MDI6</accession>
<dbReference type="Proteomes" id="UP000597338">
    <property type="component" value="Unassembled WGS sequence"/>
</dbReference>
<keyword evidence="2" id="KW-1185">Reference proteome</keyword>
<sequence>MEKPLENNVENYLRIEKEFIGSADYFPSNSASFWDLIDTVSSMTVTGTTTSNKTTTGAY</sequence>
<proteinExistence type="predicted"/>
<evidence type="ECO:0000313" key="2">
    <source>
        <dbReference type="Proteomes" id="UP000597338"/>
    </source>
</evidence>
<dbReference type="RefSeq" id="WP_188752568.1">
    <property type="nucleotide sequence ID" value="NZ_BMIK01000013.1"/>
</dbReference>
<dbReference type="EMBL" id="BMIK01000013">
    <property type="protein sequence ID" value="GGC38369.1"/>
    <property type="molecule type" value="Genomic_DNA"/>
</dbReference>
<organism evidence="1 2">
    <name type="scientific">Parapedobacter defluvii</name>
    <dbReference type="NCBI Taxonomy" id="2045106"/>
    <lineage>
        <taxon>Bacteria</taxon>
        <taxon>Pseudomonadati</taxon>
        <taxon>Bacteroidota</taxon>
        <taxon>Sphingobacteriia</taxon>
        <taxon>Sphingobacteriales</taxon>
        <taxon>Sphingobacteriaceae</taxon>
        <taxon>Parapedobacter</taxon>
    </lineage>
</organism>
<protein>
    <submittedName>
        <fullName evidence="1">Uncharacterized protein</fullName>
    </submittedName>
</protein>